<reference evidence="2" key="3">
    <citation type="submission" date="2018-03" db="EMBL/GenBank/DDBJ databases">
        <authorList>
            <person name="Jeon C.O."/>
        </authorList>
    </citation>
    <scope>NUCLEOTIDE SEQUENCE</scope>
    <source>
        <strain evidence="2">JCM 31126</strain>
    </source>
</reference>
<evidence type="ECO:0000313" key="5">
    <source>
        <dbReference type="Proteomes" id="UP001157039"/>
    </source>
</evidence>
<dbReference type="KEGG" id="too:C7K38_08660"/>
<keyword evidence="1" id="KW-1133">Transmembrane helix</keyword>
<organism evidence="3 5">
    <name type="scientific">Tetragenococcus osmophilus</name>
    <dbReference type="NCBI Taxonomy" id="526944"/>
    <lineage>
        <taxon>Bacteria</taxon>
        <taxon>Bacillati</taxon>
        <taxon>Bacillota</taxon>
        <taxon>Bacilli</taxon>
        <taxon>Lactobacillales</taxon>
        <taxon>Enterococcaceae</taxon>
        <taxon>Tetragenococcus</taxon>
    </lineage>
</organism>
<gene>
    <name evidence="2" type="ORF">C7K38_08660</name>
    <name evidence="3" type="ORF">GCM10025885_08980</name>
</gene>
<name>A0AA37XL81_9ENTE</name>
<reference evidence="3 5" key="2">
    <citation type="journal article" date="2014" name="Int. J. Syst. Evol. Microbiol.">
        <title>Complete genome sequence of Corynebacterium casei LMG S-19264T (=DSM 44701T), isolated from a smear-ripened cheese.</title>
        <authorList>
            <consortium name="US DOE Joint Genome Institute (JGI-PGF)"/>
            <person name="Walter F."/>
            <person name="Albersmeier A."/>
            <person name="Kalinowski J."/>
            <person name="Ruckert C."/>
        </authorList>
    </citation>
    <scope>NUCLEOTIDE SEQUENCE [LARGE SCALE GENOMIC DNA]</scope>
    <source>
        <strain evidence="3 5">NBRC 114545</strain>
    </source>
</reference>
<reference evidence="3" key="4">
    <citation type="submission" date="2023-02" db="EMBL/GenBank/DDBJ databases">
        <authorList>
            <person name="Sun Q."/>
            <person name="Mori K."/>
        </authorList>
    </citation>
    <scope>NUCLEOTIDE SEQUENCE</scope>
    <source>
        <strain evidence="3">NBRC 114545</strain>
    </source>
</reference>
<proteinExistence type="predicted"/>
<dbReference type="Proteomes" id="UP001157039">
    <property type="component" value="Unassembled WGS sequence"/>
</dbReference>
<sequence>MEPKEQQLKIPRLSIKSSFLFFASLLLGGVIFPYLLSLLGISFKTGAMIILPVSLAFSLVYSHYYIETKQGFCKRFLIALLLTTVILELMSYVWLVEGYIF</sequence>
<evidence type="ECO:0000313" key="4">
    <source>
        <dbReference type="Proteomes" id="UP000268310"/>
    </source>
</evidence>
<keyword evidence="1" id="KW-0812">Transmembrane</keyword>
<dbReference type="RefSeq" id="WP_123936239.1">
    <property type="nucleotide sequence ID" value="NZ_BSUW01000001.1"/>
</dbReference>
<reference evidence="2 4" key="1">
    <citation type="journal article" date="2012" name="Int. J. Syst. Evol. Microbiol.">
        <title>Characterization of Tetragenococcus strains from sugar thick juice reveals a novel species, Tetragenococcus osmophilus sp. nov., and divides Tetragenococcus halophilus into two subspecies, T. halophilus subsp. halophilus subsp. nov. and T. halophilus subsp. flandriensis subsp. nov.</title>
        <authorList>
            <person name="Juste A."/>
            <person name="Van Trappen S."/>
            <person name="Verreth C."/>
            <person name="Cleenwerck I."/>
            <person name="De Vos P."/>
            <person name="Lievens B."/>
            <person name="Willems K.A."/>
        </authorList>
    </citation>
    <scope>NUCLEOTIDE SEQUENCE [LARGE SCALE GENOMIC DNA]</scope>
    <source>
        <strain evidence="2 4">JCM 31126</strain>
    </source>
</reference>
<evidence type="ECO:0000313" key="3">
    <source>
        <dbReference type="EMBL" id="GMA71849.1"/>
    </source>
</evidence>
<dbReference type="EMBL" id="BSUW01000001">
    <property type="protein sequence ID" value="GMA71849.1"/>
    <property type="molecule type" value="Genomic_DNA"/>
</dbReference>
<protein>
    <submittedName>
        <fullName evidence="3">Uncharacterized protein</fullName>
    </submittedName>
</protein>
<dbReference type="EMBL" id="CP027783">
    <property type="protein sequence ID" value="AYW48430.1"/>
    <property type="molecule type" value="Genomic_DNA"/>
</dbReference>
<feature type="transmembrane region" description="Helical" evidence="1">
    <location>
        <begin position="76"/>
        <end position="95"/>
    </location>
</feature>
<keyword evidence="1" id="KW-0472">Membrane</keyword>
<evidence type="ECO:0000313" key="2">
    <source>
        <dbReference type="EMBL" id="AYW48430.1"/>
    </source>
</evidence>
<keyword evidence="4" id="KW-1185">Reference proteome</keyword>
<dbReference type="AlphaFoldDB" id="A0AA37XL81"/>
<feature type="transmembrane region" description="Helical" evidence="1">
    <location>
        <begin position="20"/>
        <end position="41"/>
    </location>
</feature>
<feature type="transmembrane region" description="Helical" evidence="1">
    <location>
        <begin position="47"/>
        <end position="64"/>
    </location>
</feature>
<dbReference type="Proteomes" id="UP000268310">
    <property type="component" value="Chromosome"/>
</dbReference>
<accession>A0AA37XL81</accession>
<evidence type="ECO:0000256" key="1">
    <source>
        <dbReference type="SAM" id="Phobius"/>
    </source>
</evidence>